<accession>A0ABT6VAS5</accession>
<evidence type="ECO:0000313" key="2">
    <source>
        <dbReference type="Proteomes" id="UP001243403"/>
    </source>
</evidence>
<protein>
    <submittedName>
        <fullName evidence="1">Uncharacterized protein</fullName>
    </submittedName>
</protein>
<gene>
    <name evidence="1" type="ORF">QLS65_10630</name>
</gene>
<keyword evidence="2" id="KW-1185">Reference proteome</keyword>
<proteinExistence type="predicted"/>
<sequence length="313" mass="36626">MAFFGNIFTAEIIARIFYNADKKVRQEIINDQDILETNERDRISALCTRIRDKVSSNPFIRSVSVQAHARDTTQRDALFVFRYGNEIKIGLVEAKLLRIRNSKLNKSWDWEISKTDKNSHFTKQVINQQNWLNQAAVWEMFIPNCPIGIHTPPFEKYGSSNIWADETYKSSKISNPSELWTYQDVLDLKEEYLSLYDIIKAIMKCQKGIVHDVTGKSEIIIQNDNGTPMNIPIPRNNVDYFRRIRDFLSESKNIESYNYYRLDDVFESVKDYKEIKELFIPSGVRNKRSFNDESLSEYLGIVNDSFEVVKNDI</sequence>
<dbReference type="EMBL" id="JASCRZ010000004">
    <property type="protein sequence ID" value="MDI5895348.1"/>
    <property type="molecule type" value="Genomic_DNA"/>
</dbReference>
<comment type="caution">
    <text evidence="1">The sequence shown here is derived from an EMBL/GenBank/DDBJ whole genome shotgun (WGS) entry which is preliminary data.</text>
</comment>
<name>A0ABT6VAS5_9FLAO</name>
<dbReference type="RefSeq" id="WP_282717531.1">
    <property type="nucleotide sequence ID" value="NZ_JASCRZ010000004.1"/>
</dbReference>
<organism evidence="1 2">
    <name type="scientific">Flavobacterium algoritolerans</name>
    <dbReference type="NCBI Taxonomy" id="3041254"/>
    <lineage>
        <taxon>Bacteria</taxon>
        <taxon>Pseudomonadati</taxon>
        <taxon>Bacteroidota</taxon>
        <taxon>Flavobacteriia</taxon>
        <taxon>Flavobacteriales</taxon>
        <taxon>Flavobacteriaceae</taxon>
        <taxon>Flavobacterium</taxon>
    </lineage>
</organism>
<reference evidence="1 2" key="1">
    <citation type="submission" date="2023-04" db="EMBL/GenBank/DDBJ databases">
        <title>Two novel species of Flavobacterium.</title>
        <authorList>
            <person name="Liu Q."/>
            <person name="Xin Y.-H."/>
        </authorList>
    </citation>
    <scope>NUCLEOTIDE SEQUENCE [LARGE SCALE GENOMIC DNA]</scope>
    <source>
        <strain evidence="1 2">LB1P51</strain>
    </source>
</reference>
<dbReference type="Proteomes" id="UP001243403">
    <property type="component" value="Unassembled WGS sequence"/>
</dbReference>
<evidence type="ECO:0000313" key="1">
    <source>
        <dbReference type="EMBL" id="MDI5895348.1"/>
    </source>
</evidence>